<dbReference type="PANTHER" id="PTHR11474:SF126">
    <property type="entry name" value="TYROSINASE-LIKE PROTEIN TYR-1-RELATED"/>
    <property type="match status" value="1"/>
</dbReference>
<evidence type="ECO:0000313" key="7">
    <source>
        <dbReference type="Proteomes" id="UP001363151"/>
    </source>
</evidence>
<evidence type="ECO:0000313" key="6">
    <source>
        <dbReference type="EMBL" id="KAK7254165.1"/>
    </source>
</evidence>
<keyword evidence="1" id="KW-0479">Metal-binding</keyword>
<keyword evidence="2" id="KW-0186">Copper</keyword>
<organism evidence="6 7">
    <name type="scientific">Aureococcus anophagefferens</name>
    <name type="common">Harmful bloom alga</name>
    <dbReference type="NCBI Taxonomy" id="44056"/>
    <lineage>
        <taxon>Eukaryota</taxon>
        <taxon>Sar</taxon>
        <taxon>Stramenopiles</taxon>
        <taxon>Ochrophyta</taxon>
        <taxon>Pelagophyceae</taxon>
        <taxon>Pelagomonadales</taxon>
        <taxon>Pelagomonadaceae</taxon>
        <taxon>Aureococcus</taxon>
    </lineage>
</organism>
<dbReference type="Pfam" id="PF18911">
    <property type="entry name" value="PKD_4"/>
    <property type="match status" value="1"/>
</dbReference>
<feature type="region of interest" description="Disordered" evidence="3">
    <location>
        <begin position="643"/>
        <end position="664"/>
    </location>
</feature>
<dbReference type="InterPro" id="IPR002227">
    <property type="entry name" value="Tyrosinase_Cu-bd"/>
</dbReference>
<proteinExistence type="predicted"/>
<dbReference type="Gene3D" id="2.60.40.10">
    <property type="entry name" value="Immunoglobulins"/>
    <property type="match status" value="1"/>
</dbReference>
<dbReference type="Pfam" id="PF00264">
    <property type="entry name" value="Tyrosinase"/>
    <property type="match status" value="1"/>
</dbReference>
<dbReference type="InterPro" id="IPR050316">
    <property type="entry name" value="Tyrosinase/Hemocyanin"/>
</dbReference>
<dbReference type="PANTHER" id="PTHR11474">
    <property type="entry name" value="TYROSINASE FAMILY MEMBER"/>
    <property type="match status" value="1"/>
</dbReference>
<keyword evidence="4" id="KW-0812">Transmembrane</keyword>
<dbReference type="SUPFAM" id="SSF49299">
    <property type="entry name" value="PKD domain"/>
    <property type="match status" value="1"/>
</dbReference>
<feature type="compositionally biased region" description="Basic residues" evidence="3">
    <location>
        <begin position="643"/>
        <end position="654"/>
    </location>
</feature>
<evidence type="ECO:0000256" key="3">
    <source>
        <dbReference type="SAM" id="MobiDB-lite"/>
    </source>
</evidence>
<dbReference type="CDD" id="cd00146">
    <property type="entry name" value="PKD"/>
    <property type="match status" value="1"/>
</dbReference>
<dbReference type="PROSITE" id="PS50093">
    <property type="entry name" value="PKD"/>
    <property type="match status" value="1"/>
</dbReference>
<evidence type="ECO:0000256" key="2">
    <source>
        <dbReference type="ARBA" id="ARBA00023008"/>
    </source>
</evidence>
<accession>A0ABR1GDH9</accession>
<keyword evidence="4" id="KW-0472">Membrane</keyword>
<dbReference type="InterPro" id="IPR000601">
    <property type="entry name" value="PKD_dom"/>
</dbReference>
<dbReference type="InterPro" id="IPR008922">
    <property type="entry name" value="Di-copper_centre_dom_sf"/>
</dbReference>
<dbReference type="InterPro" id="IPR013783">
    <property type="entry name" value="Ig-like_fold"/>
</dbReference>
<dbReference type="SUPFAM" id="SSF48056">
    <property type="entry name" value="Di-copper centre-containing domain"/>
    <property type="match status" value="1"/>
</dbReference>
<feature type="transmembrane region" description="Helical" evidence="4">
    <location>
        <begin position="26"/>
        <end position="46"/>
    </location>
</feature>
<comment type="caution">
    <text evidence="6">The sequence shown here is derived from an EMBL/GenBank/DDBJ whole genome shotgun (WGS) entry which is preliminary data.</text>
</comment>
<feature type="domain" description="PKD" evidence="5">
    <location>
        <begin position="116"/>
        <end position="169"/>
    </location>
</feature>
<dbReference type="InterPro" id="IPR035986">
    <property type="entry name" value="PKD_dom_sf"/>
</dbReference>
<dbReference type="EMBL" id="JBBJCI010000032">
    <property type="protein sequence ID" value="KAK7254165.1"/>
    <property type="molecule type" value="Genomic_DNA"/>
</dbReference>
<dbReference type="Gene3D" id="1.10.1280.10">
    <property type="entry name" value="Di-copper center containing domain from catechol oxidase"/>
    <property type="match status" value="1"/>
</dbReference>
<keyword evidence="7" id="KW-1185">Reference proteome</keyword>
<keyword evidence="4" id="KW-1133">Transmembrane helix</keyword>
<dbReference type="Proteomes" id="UP001363151">
    <property type="component" value="Unassembled WGS sequence"/>
</dbReference>
<name>A0ABR1GDH9_AURAN</name>
<reference evidence="6 7" key="1">
    <citation type="submission" date="2024-03" db="EMBL/GenBank/DDBJ databases">
        <title>Aureococcus anophagefferens CCMP1851 and Kratosvirus quantuckense: Draft genome of a second virus-susceptible host strain in the model system.</title>
        <authorList>
            <person name="Chase E."/>
            <person name="Truchon A.R."/>
            <person name="Schepens W."/>
            <person name="Wilhelm S.W."/>
        </authorList>
    </citation>
    <scope>NUCLEOTIDE SEQUENCE [LARGE SCALE GENOMIC DNA]</scope>
    <source>
        <strain evidence="6 7">CCMP1851</strain>
    </source>
</reference>
<evidence type="ECO:0000256" key="1">
    <source>
        <dbReference type="ARBA" id="ARBA00022723"/>
    </source>
</evidence>
<sequence>MPRRPCRSKAYDEIEDAAERKSRSRILAGASSFVVAFFVVLSYAWLKPDAGASTLRATRSHKAAAVAAGTPLSFRVRNAYVDAYGEPGTLYSWASSYDAIAEPHKWQELVAVWAAAGNATNVTWAFDDGSTASGAAVLKKFFALRTYAISLTAADENGTSVAYAGTVIVKYIRREIRQLTDGDRHAWLDAMQTLWNTSTEAGSRLYGPAYLDINDLSKYHVTLSSDVTCDHMHDGLGFLTMHSGLSLMFEQAMQAVDARVSLPYWDFTIDKWLLDSGNLSSVWRSPIFDASWLGGVNRDTLTIDEGRWANIAVAANQWTATHNSYGYLRAPWNNNPQPYLTRVPDMCGYSGTALPSCVEHYFLLTSETWYDFAWLLPYDPHGTVHEVIGGTFHCNDTAAGVEAYLRAEVPCRGDCEAQYEEYETFMAYLRGSLFVTLKDMYRSGDLEMPQYCSAETPFAECHAACTSHKDVEAHWGVMFSWYEEVESYAWLTSKVKRYVIDAVCDGGIGADGDQLESGSPMDPSFWPIHPTMERLFIYKKISDTFESESWPGTGSAAVTNCTGHQKSSVIPFAFSLRDGDEGGDPTMQTLYTNEEMYDLLDPASPVVPFIYADFDWAHCDSAIYGLDFTDFLTSTTGAPSRKVHAASKGRKGGRRWLYAPGDER</sequence>
<gene>
    <name evidence="6" type="ORF">SO694_00008442</name>
</gene>
<evidence type="ECO:0000256" key="4">
    <source>
        <dbReference type="SAM" id="Phobius"/>
    </source>
</evidence>
<protein>
    <recommendedName>
        <fullName evidence="5">PKD domain-containing protein</fullName>
    </recommendedName>
</protein>
<evidence type="ECO:0000259" key="5">
    <source>
        <dbReference type="PROSITE" id="PS50093"/>
    </source>
</evidence>